<organism evidence="3 4">
    <name type="scientific">Fimbriiglobus ruber</name>
    <dbReference type="NCBI Taxonomy" id="1908690"/>
    <lineage>
        <taxon>Bacteria</taxon>
        <taxon>Pseudomonadati</taxon>
        <taxon>Planctomycetota</taxon>
        <taxon>Planctomycetia</taxon>
        <taxon>Gemmatales</taxon>
        <taxon>Gemmataceae</taxon>
        <taxon>Fimbriiglobus</taxon>
    </lineage>
</organism>
<evidence type="ECO:0008006" key="5">
    <source>
        <dbReference type="Google" id="ProtNLM"/>
    </source>
</evidence>
<feature type="domain" description="Transposase IS204/IS1001/IS1096/IS1165 helix-turn-helix" evidence="1">
    <location>
        <begin position="92"/>
        <end position="128"/>
    </location>
</feature>
<reference evidence="4" key="1">
    <citation type="submission" date="2017-06" db="EMBL/GenBank/DDBJ databases">
        <title>Genome analysis of Fimbriiglobus ruber SP5, the first member of the order Planctomycetales with confirmed chitinolytic capability.</title>
        <authorList>
            <person name="Ravin N.V."/>
            <person name="Rakitin A.L."/>
            <person name="Ivanova A.A."/>
            <person name="Beletsky A.V."/>
            <person name="Kulichevskaya I.S."/>
            <person name="Mardanov A.V."/>
            <person name="Dedysh S.N."/>
        </authorList>
    </citation>
    <scope>NUCLEOTIDE SEQUENCE [LARGE SCALE GENOMIC DNA]</scope>
    <source>
        <strain evidence="4">SP5</strain>
    </source>
</reference>
<comment type="caution">
    <text evidence="3">The sequence shown here is derived from an EMBL/GenBank/DDBJ whole genome shotgun (WGS) entry which is preliminary data.</text>
</comment>
<dbReference type="InterPro" id="IPR029261">
    <property type="entry name" value="Transposase_Znf"/>
</dbReference>
<gene>
    <name evidence="3" type="ORF">FRUB_10144</name>
</gene>
<dbReference type="Pfam" id="PF14690">
    <property type="entry name" value="Zn_ribbon_ISL3"/>
    <property type="match status" value="1"/>
</dbReference>
<dbReference type="Pfam" id="PF13542">
    <property type="entry name" value="HTH_Tnp_ISL3"/>
    <property type="match status" value="1"/>
</dbReference>
<evidence type="ECO:0000313" key="3">
    <source>
        <dbReference type="EMBL" id="OWK34173.1"/>
    </source>
</evidence>
<feature type="domain" description="Transposase IS204/IS1001/IS1096/IS1165 zinc-finger" evidence="2">
    <location>
        <begin position="39"/>
        <end position="82"/>
    </location>
</feature>
<dbReference type="AlphaFoldDB" id="A0A225CZR5"/>
<dbReference type="OrthoDB" id="286035at2"/>
<dbReference type="Proteomes" id="UP000214646">
    <property type="component" value="Unassembled WGS sequence"/>
</dbReference>
<dbReference type="RefSeq" id="WP_088260495.1">
    <property type="nucleotide sequence ID" value="NZ_NIDE01000020.1"/>
</dbReference>
<proteinExistence type="predicted"/>
<name>A0A225CZR5_9BACT</name>
<keyword evidence="4" id="KW-1185">Reference proteome</keyword>
<evidence type="ECO:0000259" key="2">
    <source>
        <dbReference type="Pfam" id="PF14690"/>
    </source>
</evidence>
<sequence length="136" mass="15793">MSSTLLYRAFGFRQYDCVRPTTADGIMTLHLWQDPTHDRCSYCQSPDVIRHGAEERTVRTVPIGGKPVDLRLPVPRLGCRNCGRIRQAAIRFTRPFRRFTHAFERYALSLLSHMTIQAVADHLQVGWTYAFNRWRG</sequence>
<evidence type="ECO:0000313" key="4">
    <source>
        <dbReference type="Proteomes" id="UP000214646"/>
    </source>
</evidence>
<dbReference type="InterPro" id="IPR032877">
    <property type="entry name" value="Transposase_HTH"/>
</dbReference>
<protein>
    <recommendedName>
        <fullName evidence="5">Mobile element protein</fullName>
    </recommendedName>
</protein>
<dbReference type="EMBL" id="NIDE01000020">
    <property type="protein sequence ID" value="OWK34173.1"/>
    <property type="molecule type" value="Genomic_DNA"/>
</dbReference>
<accession>A0A225CZR5</accession>
<evidence type="ECO:0000259" key="1">
    <source>
        <dbReference type="Pfam" id="PF13542"/>
    </source>
</evidence>